<feature type="compositionally biased region" description="Basic and acidic residues" evidence="7">
    <location>
        <begin position="219"/>
        <end position="229"/>
    </location>
</feature>
<feature type="domain" description="PH" evidence="8">
    <location>
        <begin position="332"/>
        <end position="434"/>
    </location>
</feature>
<feature type="region of interest" description="Disordered" evidence="7">
    <location>
        <begin position="978"/>
        <end position="1127"/>
    </location>
</feature>
<feature type="compositionally biased region" description="Low complexity" evidence="7">
    <location>
        <begin position="10"/>
        <end position="21"/>
    </location>
</feature>
<gene>
    <name evidence="10" type="primary">PLD1_1</name>
    <name evidence="10" type="ORF">FOL47_004526</name>
</gene>
<dbReference type="PROSITE" id="PS50003">
    <property type="entry name" value="PH_DOMAIN"/>
    <property type="match status" value="1"/>
</dbReference>
<dbReference type="GO" id="GO:0009395">
    <property type="term" value="P:phospholipid catabolic process"/>
    <property type="evidence" value="ECO:0007669"/>
    <property type="project" value="TreeGrafter"/>
</dbReference>
<keyword evidence="5" id="KW-0442">Lipid degradation</keyword>
<organism evidence="10 11">
    <name type="scientific">Perkinsus chesapeaki</name>
    <name type="common">Clam parasite</name>
    <name type="synonym">Perkinsus andrewsi</name>
    <dbReference type="NCBI Taxonomy" id="330153"/>
    <lineage>
        <taxon>Eukaryota</taxon>
        <taxon>Sar</taxon>
        <taxon>Alveolata</taxon>
        <taxon>Perkinsozoa</taxon>
        <taxon>Perkinsea</taxon>
        <taxon>Perkinsida</taxon>
        <taxon>Perkinsidae</taxon>
        <taxon>Perkinsus</taxon>
    </lineage>
</organism>
<dbReference type="PANTHER" id="PTHR18896">
    <property type="entry name" value="PHOSPHOLIPASE D"/>
    <property type="match status" value="1"/>
</dbReference>
<feature type="region of interest" description="Disordered" evidence="7">
    <location>
        <begin position="781"/>
        <end position="847"/>
    </location>
</feature>
<feature type="compositionally biased region" description="Acidic residues" evidence="7">
    <location>
        <begin position="193"/>
        <end position="203"/>
    </location>
</feature>
<dbReference type="PROSITE" id="PS50035">
    <property type="entry name" value="PLD"/>
    <property type="match status" value="1"/>
</dbReference>
<dbReference type="InterPro" id="IPR015679">
    <property type="entry name" value="PLipase_D_fam"/>
</dbReference>
<dbReference type="Pfam" id="PF00614">
    <property type="entry name" value="PLDc"/>
    <property type="match status" value="1"/>
</dbReference>
<evidence type="ECO:0000256" key="1">
    <source>
        <dbReference type="ARBA" id="ARBA00000798"/>
    </source>
</evidence>
<evidence type="ECO:0000256" key="7">
    <source>
        <dbReference type="SAM" id="MobiDB-lite"/>
    </source>
</evidence>
<dbReference type="Proteomes" id="UP000591131">
    <property type="component" value="Unassembled WGS sequence"/>
</dbReference>
<accession>A0A7J6M1W2</accession>
<reference evidence="10 11" key="1">
    <citation type="submission" date="2020-04" db="EMBL/GenBank/DDBJ databases">
        <title>Perkinsus chesapeaki whole genome sequence.</title>
        <authorList>
            <person name="Bogema D.R."/>
        </authorList>
    </citation>
    <scope>NUCLEOTIDE SEQUENCE [LARGE SCALE GENOMIC DNA]</scope>
    <source>
        <strain evidence="10">ATCC PRA-425</strain>
    </source>
</reference>
<keyword evidence="6" id="KW-0443">Lipid metabolism</keyword>
<comment type="caution">
    <text evidence="10">The sequence shown here is derived from an EMBL/GenBank/DDBJ whole genome shotgun (WGS) entry which is preliminary data.</text>
</comment>
<dbReference type="Gene3D" id="2.30.29.30">
    <property type="entry name" value="Pleckstrin-homology domain (PH domain)/Phosphotyrosine-binding domain (PTB)"/>
    <property type="match status" value="1"/>
</dbReference>
<feature type="compositionally biased region" description="Basic residues" evidence="7">
    <location>
        <begin position="1083"/>
        <end position="1099"/>
    </location>
</feature>
<feature type="region of interest" description="Disordered" evidence="7">
    <location>
        <begin position="1"/>
        <end position="53"/>
    </location>
</feature>
<dbReference type="InterPro" id="IPR011993">
    <property type="entry name" value="PH-like_dom_sf"/>
</dbReference>
<feature type="compositionally biased region" description="Polar residues" evidence="7">
    <location>
        <begin position="955"/>
        <end position="965"/>
    </location>
</feature>
<name>A0A7J6M1W2_PERCH</name>
<feature type="non-terminal residue" evidence="10">
    <location>
        <position position="1239"/>
    </location>
</feature>
<keyword evidence="4" id="KW-0378">Hydrolase</keyword>
<keyword evidence="3" id="KW-0677">Repeat</keyword>
<keyword evidence="11" id="KW-1185">Reference proteome</keyword>
<feature type="region of interest" description="Disordered" evidence="7">
    <location>
        <begin position="867"/>
        <end position="893"/>
    </location>
</feature>
<dbReference type="GO" id="GO:0004630">
    <property type="term" value="F:phospholipase D activity"/>
    <property type="evidence" value="ECO:0007669"/>
    <property type="project" value="UniProtKB-EC"/>
</dbReference>
<dbReference type="SUPFAM" id="SSF56024">
    <property type="entry name" value="Phospholipase D/nuclease"/>
    <property type="match status" value="2"/>
</dbReference>
<dbReference type="EC" id="3.1.4.4" evidence="2"/>
<evidence type="ECO:0000256" key="6">
    <source>
        <dbReference type="ARBA" id="ARBA00023098"/>
    </source>
</evidence>
<comment type="catalytic activity">
    <reaction evidence="1">
        <text>a 1,2-diacyl-sn-glycero-3-phosphocholine + H2O = a 1,2-diacyl-sn-glycero-3-phosphate + choline + H(+)</text>
        <dbReference type="Rhea" id="RHEA:14445"/>
        <dbReference type="ChEBI" id="CHEBI:15354"/>
        <dbReference type="ChEBI" id="CHEBI:15377"/>
        <dbReference type="ChEBI" id="CHEBI:15378"/>
        <dbReference type="ChEBI" id="CHEBI:57643"/>
        <dbReference type="ChEBI" id="CHEBI:58608"/>
        <dbReference type="EC" id="3.1.4.4"/>
    </reaction>
</comment>
<evidence type="ECO:0000259" key="9">
    <source>
        <dbReference type="PROSITE" id="PS50035"/>
    </source>
</evidence>
<sequence length="1239" mass="137336">MGNTTSFALPDPVDVWDVPDPSSQREWSLESDEQSTSVANGSADATGVPAVQSRDAGALRPAKTFAMPGESSGAAAELLNASDHTEVFVSLANDDEKRAVIEPPYDQVLYKIVFRHAGFSWAIFRLPSELWTLNMNMYVFHPAQSNDLPDIPWMQLLGITSKSKSSDVDIVVDPKAVGWKPSLEGVKEANESEERDDDNEDDMSGSAASELNEFSLEIPHSRRGAEDRMSFQSADGDLMPDGHPAPGSAAAPEFNRVHRRQGSVLPDDGPRRQTELCRSIANWLTAAANNHKLRRSDAFSLFAEVSAVSFEHDGQHKRIESFGYKKRGGRQYMRRHGCTTTMKRVTRMHWLKPYTKRWFVLRDDYLLYTGTRTANKPMDVVLFDSRFQVLSKNEDPSLHKYSLRIVNSYRSLTVKFQNRRQCLSWKSSLEQAYEECQWNTQYRFSAFAPPRSGCNARVLVDGREHMSQVMACIDLAQDEVFISGWWVTPDLPLTRPYTEGCLLVDVLKRKADQGVKIFVVVYQEISLALYNNSLHTKKVLEEANPNIHVVTHPIQFGARAVWYWSHHQKLVIVDHCIAFVGGIDLCLGRFDSYEHRLCDRDKDKSKRIFPGKDYTNPCIKDFVDVRDIFDTDSEASGTEEEESGHAHGSSPNGGSNAYPSSREKSEKHKSRPLIDRNSQPRMPWHDTSVQIVGPVVSDIARHFVQLWNHIKTDKHKQQDKVQYLQVTGEEKSKQGRTERLKKNLKGKLKKIQEFDVRKHLGGADLLQLNRSHAMTKEHELPAGIEVPEAKGDLPPESPQAGDDKPKGGAESSHAAEAGGAAGHHKPGEKADKLQVPKSQGSQDFARGNTTGMAISLDVLKQIEEASASPMGRQPEGAQVADVSPKKNKSKDSAEWDNLGLRSVSNKLAASSLIAELVQGGTLDIHTVIVVSAKPKFFGRSKTHMPAAAPADAPVNFSSPSSRLAGTQQVLAPGGRRMTLDMTKTSGDGSDFSIRRSFTMDGSTKGDGEGVGTGLIGSRGDAGVDWNPEPAGRTPGSPMYIGEHRRSDRTPVGFALGPESGPDSVRRDDDSDYEADDSSASSRSGHRNKKSPRHRRHKRTKDSPQPGPSLYGRMRSISTGGSPAAATSKLMRPEATAAFTMPISEESEDDQHSIGERRLSIHRQDSVMGASSQRIQFLRSCSWWSMGLPSENSIYQAYMNTIAEANRYIYIENQFFVTTTDAKDPSCADYAYPVVNEIGR</sequence>
<feature type="compositionally biased region" description="Polar residues" evidence="7">
    <location>
        <begin position="836"/>
        <end position="847"/>
    </location>
</feature>
<evidence type="ECO:0000313" key="11">
    <source>
        <dbReference type="Proteomes" id="UP000591131"/>
    </source>
</evidence>
<evidence type="ECO:0000256" key="3">
    <source>
        <dbReference type="ARBA" id="ARBA00022737"/>
    </source>
</evidence>
<dbReference type="Gene3D" id="3.30.870.10">
    <property type="entry name" value="Endonuclease Chain A"/>
    <property type="match status" value="1"/>
</dbReference>
<feature type="region of interest" description="Disordered" evidence="7">
    <location>
        <begin position="634"/>
        <end position="686"/>
    </location>
</feature>
<dbReference type="EMBL" id="JAAPAO010000257">
    <property type="protein sequence ID" value="KAF4665558.1"/>
    <property type="molecule type" value="Genomic_DNA"/>
</dbReference>
<feature type="compositionally biased region" description="Basic and acidic residues" evidence="7">
    <location>
        <begin position="825"/>
        <end position="834"/>
    </location>
</feature>
<feature type="region of interest" description="Disordered" evidence="7">
    <location>
        <begin position="945"/>
        <end position="965"/>
    </location>
</feature>
<dbReference type="PANTHER" id="PTHR18896:SF76">
    <property type="entry name" value="PHOSPHOLIPASE"/>
    <property type="match status" value="1"/>
</dbReference>
<proteinExistence type="predicted"/>
<dbReference type="SUPFAM" id="SSF50729">
    <property type="entry name" value="PH domain-like"/>
    <property type="match status" value="1"/>
</dbReference>
<evidence type="ECO:0000256" key="5">
    <source>
        <dbReference type="ARBA" id="ARBA00022963"/>
    </source>
</evidence>
<feature type="domain" description="PLD phosphodiesterase" evidence="9">
    <location>
        <begin position="562"/>
        <end position="589"/>
    </location>
</feature>
<evidence type="ECO:0000313" key="10">
    <source>
        <dbReference type="EMBL" id="KAF4665558.1"/>
    </source>
</evidence>
<dbReference type="InterPro" id="IPR001736">
    <property type="entry name" value="PLipase_D/transphosphatidylase"/>
</dbReference>
<dbReference type="OrthoDB" id="419078at2759"/>
<evidence type="ECO:0000256" key="2">
    <source>
        <dbReference type="ARBA" id="ARBA00012027"/>
    </source>
</evidence>
<feature type="region of interest" description="Disordered" evidence="7">
    <location>
        <begin position="182"/>
        <end position="236"/>
    </location>
</feature>
<evidence type="ECO:0000256" key="4">
    <source>
        <dbReference type="ARBA" id="ARBA00022801"/>
    </source>
</evidence>
<dbReference type="InterPro" id="IPR001849">
    <property type="entry name" value="PH_domain"/>
</dbReference>
<evidence type="ECO:0000259" key="8">
    <source>
        <dbReference type="PROSITE" id="PS50003"/>
    </source>
</evidence>
<protein>
    <recommendedName>
        <fullName evidence="2">phospholipase D</fullName>
        <ecNumber evidence="2">3.1.4.4</ecNumber>
    </recommendedName>
</protein>
<feature type="compositionally biased region" description="Low complexity" evidence="7">
    <location>
        <begin position="808"/>
        <end position="818"/>
    </location>
</feature>
<dbReference type="AlphaFoldDB" id="A0A7J6M1W2"/>